<dbReference type="GO" id="GO:0006281">
    <property type="term" value="P:DNA repair"/>
    <property type="evidence" value="ECO:0007669"/>
    <property type="project" value="InterPro"/>
</dbReference>
<evidence type="ECO:0000259" key="5">
    <source>
        <dbReference type="Pfam" id="PF14678"/>
    </source>
</evidence>
<dbReference type="InterPro" id="IPR029314">
    <property type="entry name" value="FANCI_S4"/>
</dbReference>
<feature type="domain" description="FANCI solenoid 2" evidence="3">
    <location>
        <begin position="271"/>
        <end position="434"/>
    </location>
</feature>
<dbReference type="EMBL" id="EAAA01002171">
    <property type="status" value="NOT_ANNOTATED_CDS"/>
    <property type="molecule type" value="Genomic_DNA"/>
</dbReference>
<dbReference type="PANTHER" id="PTHR21818:SF0">
    <property type="entry name" value="FANCONI ANEMIA GROUP I PROTEIN"/>
    <property type="match status" value="1"/>
</dbReference>
<dbReference type="InterPro" id="IPR026171">
    <property type="entry name" value="FANCI"/>
</dbReference>
<reference evidence="8" key="3">
    <citation type="submission" date="2025-08" db="UniProtKB">
        <authorList>
            <consortium name="Ensembl"/>
        </authorList>
    </citation>
    <scope>IDENTIFICATION</scope>
</reference>
<dbReference type="SUPFAM" id="SSF48371">
    <property type="entry name" value="ARM repeat"/>
    <property type="match status" value="1"/>
</dbReference>
<feature type="domain" description="FANCI solenoid 3" evidence="4">
    <location>
        <begin position="707"/>
        <end position="920"/>
    </location>
</feature>
<feature type="compositionally biased region" description="Acidic residues" evidence="1">
    <location>
        <begin position="1195"/>
        <end position="1209"/>
    </location>
</feature>
<feature type="domain" description="FANCI helical" evidence="6">
    <location>
        <begin position="178"/>
        <end position="263"/>
    </location>
</feature>
<dbReference type="FunCoup" id="H2XRG4">
    <property type="interactions" value="179"/>
</dbReference>
<dbReference type="InterPro" id="IPR029312">
    <property type="entry name" value="FANCI_HD2"/>
</dbReference>
<dbReference type="PANTHER" id="PTHR21818">
    <property type="entry name" value="BC025462 PROTEIN"/>
    <property type="match status" value="1"/>
</dbReference>
<protein>
    <recommendedName>
        <fullName evidence="10">Fanconi anemia group I protein</fullName>
    </recommendedName>
</protein>
<evidence type="ECO:0000256" key="1">
    <source>
        <dbReference type="SAM" id="MobiDB-lite"/>
    </source>
</evidence>
<evidence type="ECO:0000259" key="2">
    <source>
        <dbReference type="Pfam" id="PF14675"/>
    </source>
</evidence>
<dbReference type="InterPro" id="IPR029308">
    <property type="entry name" value="FANCI_S1"/>
</dbReference>
<dbReference type="InterPro" id="IPR029313">
    <property type="entry name" value="FANCI_S3"/>
</dbReference>
<dbReference type="OMA" id="QSMRMMN"/>
<dbReference type="InterPro" id="IPR029310">
    <property type="entry name" value="FANCI_HD1"/>
</dbReference>
<dbReference type="Pfam" id="PF14675">
    <property type="entry name" value="FANCI_S1"/>
    <property type="match status" value="1"/>
</dbReference>
<dbReference type="Pfam" id="PF14680">
    <property type="entry name" value="FANCI_HD2"/>
    <property type="match status" value="1"/>
</dbReference>
<evidence type="ECO:0008006" key="10">
    <source>
        <dbReference type="Google" id="ProtNLM"/>
    </source>
</evidence>
<name>H2XRG4_CIOIN</name>
<dbReference type="STRING" id="7719.ENSCINP00000032248"/>
<dbReference type="Pfam" id="PF14677">
    <property type="entry name" value="FANCI_S3"/>
    <property type="match status" value="1"/>
</dbReference>
<reference evidence="8" key="4">
    <citation type="submission" date="2025-09" db="UniProtKB">
        <authorList>
            <consortium name="Ensembl"/>
        </authorList>
    </citation>
    <scope>IDENTIFICATION</scope>
</reference>
<reference evidence="9" key="1">
    <citation type="journal article" date="2002" name="Science">
        <title>The draft genome of Ciona intestinalis: insights into chordate and vertebrate origins.</title>
        <authorList>
            <person name="Dehal P."/>
            <person name="Satou Y."/>
            <person name="Campbell R.K."/>
            <person name="Chapman J."/>
            <person name="Degnan B."/>
            <person name="De Tomaso A."/>
            <person name="Davidson B."/>
            <person name="Di Gregorio A."/>
            <person name="Gelpke M."/>
            <person name="Goodstein D.M."/>
            <person name="Harafuji N."/>
            <person name="Hastings K.E."/>
            <person name="Ho I."/>
            <person name="Hotta K."/>
            <person name="Huang W."/>
            <person name="Kawashima T."/>
            <person name="Lemaire P."/>
            <person name="Martinez D."/>
            <person name="Meinertzhagen I.A."/>
            <person name="Necula S."/>
            <person name="Nonaka M."/>
            <person name="Putnam N."/>
            <person name="Rash S."/>
            <person name="Saiga H."/>
            <person name="Satake M."/>
            <person name="Terry A."/>
            <person name="Yamada L."/>
            <person name="Wang H.G."/>
            <person name="Awazu S."/>
            <person name="Azumi K."/>
            <person name="Boore J."/>
            <person name="Branno M."/>
            <person name="Chin-Bow S."/>
            <person name="DeSantis R."/>
            <person name="Doyle S."/>
            <person name="Francino P."/>
            <person name="Keys D.N."/>
            <person name="Haga S."/>
            <person name="Hayashi H."/>
            <person name="Hino K."/>
            <person name="Imai K.S."/>
            <person name="Inaba K."/>
            <person name="Kano S."/>
            <person name="Kobayashi K."/>
            <person name="Kobayashi M."/>
            <person name="Lee B.I."/>
            <person name="Makabe K.W."/>
            <person name="Manohar C."/>
            <person name="Matassi G."/>
            <person name="Medina M."/>
            <person name="Mochizuki Y."/>
            <person name="Mount S."/>
            <person name="Morishita T."/>
            <person name="Miura S."/>
            <person name="Nakayama A."/>
            <person name="Nishizaka S."/>
            <person name="Nomoto H."/>
            <person name="Ohta F."/>
            <person name="Oishi K."/>
            <person name="Rigoutsos I."/>
            <person name="Sano M."/>
            <person name="Sasaki A."/>
            <person name="Sasakura Y."/>
            <person name="Shoguchi E."/>
            <person name="Shin-i T."/>
            <person name="Spagnuolo A."/>
            <person name="Stainier D."/>
            <person name="Suzuki M.M."/>
            <person name="Tassy O."/>
            <person name="Takatori N."/>
            <person name="Tokuoka M."/>
            <person name="Yagi K."/>
            <person name="Yoshizaki F."/>
            <person name="Wada S."/>
            <person name="Zhang C."/>
            <person name="Hyatt P.D."/>
            <person name="Larimer F."/>
            <person name="Detter C."/>
            <person name="Doggett N."/>
            <person name="Glavina T."/>
            <person name="Hawkins T."/>
            <person name="Richardson P."/>
            <person name="Lucas S."/>
            <person name="Kohara Y."/>
            <person name="Levine M."/>
            <person name="Satoh N."/>
            <person name="Rokhsar D.S."/>
        </authorList>
    </citation>
    <scope>NUCLEOTIDE SEQUENCE [LARGE SCALE GENOMIC DNA]</scope>
</reference>
<accession>H2XRG4</accession>
<reference evidence="8" key="2">
    <citation type="journal article" date="2008" name="Genome Biol.">
        <title>Improved genome assembly and evidence-based global gene model set for the chordate Ciona intestinalis: new insight into intron and operon populations.</title>
        <authorList>
            <person name="Satou Y."/>
            <person name="Mineta K."/>
            <person name="Ogasawara M."/>
            <person name="Sasakura Y."/>
            <person name="Shoguchi E."/>
            <person name="Ueno K."/>
            <person name="Yamada L."/>
            <person name="Matsumoto J."/>
            <person name="Wasserscheid J."/>
            <person name="Dewar K."/>
            <person name="Wiley G.B."/>
            <person name="Macmil S.L."/>
            <person name="Roe B.A."/>
            <person name="Zeller R.W."/>
            <person name="Hastings K.E."/>
            <person name="Lemaire P."/>
            <person name="Lindquist E."/>
            <person name="Endo T."/>
            <person name="Hotta K."/>
            <person name="Inaba K."/>
        </authorList>
    </citation>
    <scope>NUCLEOTIDE SEQUENCE [LARGE SCALE GENOMIC DNA]</scope>
    <source>
        <strain evidence="8">wild type</strain>
    </source>
</reference>
<organism evidence="8 9">
    <name type="scientific">Ciona intestinalis</name>
    <name type="common">Transparent sea squirt</name>
    <name type="synonym">Ascidia intestinalis</name>
    <dbReference type="NCBI Taxonomy" id="7719"/>
    <lineage>
        <taxon>Eukaryota</taxon>
        <taxon>Metazoa</taxon>
        <taxon>Chordata</taxon>
        <taxon>Tunicata</taxon>
        <taxon>Ascidiacea</taxon>
        <taxon>Phlebobranchia</taxon>
        <taxon>Cionidae</taxon>
        <taxon>Ciona</taxon>
    </lineage>
</organism>
<feature type="domain" description="FANCI solenoid 4" evidence="5">
    <location>
        <begin position="935"/>
        <end position="1187"/>
    </location>
</feature>
<dbReference type="GO" id="GO:0070182">
    <property type="term" value="F:DNA polymerase binding"/>
    <property type="evidence" value="ECO:0000318"/>
    <property type="project" value="GO_Central"/>
</dbReference>
<evidence type="ECO:0000259" key="7">
    <source>
        <dbReference type="Pfam" id="PF14680"/>
    </source>
</evidence>
<evidence type="ECO:0000313" key="8">
    <source>
        <dbReference type="Ensembl" id="ENSCINP00000032248.1"/>
    </source>
</evidence>
<dbReference type="InterPro" id="IPR029315">
    <property type="entry name" value="FANCI_S2"/>
</dbReference>
<dbReference type="Proteomes" id="UP000008144">
    <property type="component" value="Chromosome 5"/>
</dbReference>
<dbReference type="InParanoid" id="H2XRG4"/>
<evidence type="ECO:0000313" key="9">
    <source>
        <dbReference type="Proteomes" id="UP000008144"/>
    </source>
</evidence>
<feature type="region of interest" description="Disordered" evidence="1">
    <location>
        <begin position="1191"/>
        <end position="1218"/>
    </location>
</feature>
<dbReference type="InterPro" id="IPR016024">
    <property type="entry name" value="ARM-type_fold"/>
</dbReference>
<feature type="domain" description="FANCI solenoid 1" evidence="2">
    <location>
        <begin position="2"/>
        <end position="172"/>
    </location>
</feature>
<sequence>MIHNGEVGDGKWLKIFTKIVKVAELHSSIRYEKSEDVVSGTKYKKYIVRELCSYRWPTESVVNLANMFKDIKLESDEIDSVLLKLLDQLHTIDPQQLPPYVYQLLGLSSSCGKVEIALLGVLKHFVSLDEKLAEEEHSMNIDSENSLNMSVTSTNELRSVEGTVLLYISNTVRQNHALGKGLMKILKSAKETLSHEVMSPFFIALGLVLAQDSRYNEETQTLVRLIINKSCQDRHKMQKSKWLQEVTKFPPNVKDILLKVVKNCRNGWEYVLSGILDLGFNLMSCYGPKPGAFGRCMEREIAKSHSPRQECCDIGLTLLAATFKTHHITRKDIIQRVIDQIQSSSDMPAYHFIRLLKEIIKTYPYAFQQSINQLKALLEEMYMMHPYNAHKLLPAIMPLVKNNGALRDSLLVVLRKLLSSRDVNCRISAATGFLLVVQNFPLSEITSLSQISSQSTQSIFSTASTVSSQGRKVNNELLCLEVLQTLSQHCFTQQAEVKIIIYRNLAEVVATNPRLTPYILDYLLNHLNTRLYYEESEDIIPPFKLSKCIATSADKSVLAEPFAALLSTIHLCVYKLRTNLNEEEFEEILDNEVVENIHGIFRSLTQRMCKCELEDFLLEKDSDFSMTTKVGQRNYFTVGLVLSLYNVLIEHNFCFCNFNCENAEGILTLHSCVKRIQDFIQSTKSTELTSKLFNENQHQPVVLLHVSNLVYSLFFDDSMEGDAIDLLRRNDNFIKHFIHTMHNLLIFTKDHGYFPGIGGKRLNKKEMLSCMARVGKSTLHKFMMEKNDPCQSPVTLLCLECFHLTFLYVGTWHPDHMIQFTSDVISRDDEVSQPDQHNITMLLKRFQRLVTTYTAPDNSPLSATHRKVVAELTNLISTLVTTATNLNLSSTIEEAAKWTRKICADQKIDDTNSVKRIVHLVLQTNNLCSTNVDSIFYNICSDLRNELGSIEQSDESQSETKFRIVTETNVSVTYLLVVVGHLDSVMQDMSWLISDMKGRLGNNGSKRKDVDPDDDDEVNEERRFFVSGSLCGRITKIAMGLLDLAQTSATGAANLEQFVQAFTTFFTFLNIFSKFYIWIYSQGIGHIPSSFEKLCKFVNSDLLQYVYSFIMHVESTQSERLGTAKAKKDEMNVTSDKKLRETKGVAKLIYSIEQHEKNLALLGRRAKVDLMRHHRLTTTRDFRIMNDVIRRSRDEEEADKDSEVDENEEPTNKRPCLQ</sequence>
<dbReference type="HOGENOM" id="CLU_004843_1_0_1"/>
<dbReference type="Ensembl" id="ENSCINT00000031615.1">
    <property type="protein sequence ID" value="ENSCINP00000032248.1"/>
    <property type="gene ID" value="ENSCING00000022911.1"/>
</dbReference>
<dbReference type="GeneTree" id="ENSGT00390000005855"/>
<keyword evidence="9" id="KW-1185">Reference proteome</keyword>
<dbReference type="Pfam" id="PF14678">
    <property type="entry name" value="FANCI_S4"/>
    <property type="match status" value="1"/>
</dbReference>
<feature type="domain" description="FANCI helical" evidence="7">
    <location>
        <begin position="452"/>
        <end position="680"/>
    </location>
</feature>
<dbReference type="Pfam" id="PF14676">
    <property type="entry name" value="FANCI_S2"/>
    <property type="match status" value="1"/>
</dbReference>
<evidence type="ECO:0000259" key="3">
    <source>
        <dbReference type="Pfam" id="PF14676"/>
    </source>
</evidence>
<dbReference type="AlphaFoldDB" id="H2XRG4"/>
<evidence type="ECO:0000259" key="6">
    <source>
        <dbReference type="Pfam" id="PF14679"/>
    </source>
</evidence>
<evidence type="ECO:0000259" key="4">
    <source>
        <dbReference type="Pfam" id="PF14677"/>
    </source>
</evidence>
<proteinExistence type="predicted"/>
<dbReference type="Pfam" id="PF14679">
    <property type="entry name" value="FANCI_HD1"/>
    <property type="match status" value="1"/>
</dbReference>